<name>A0A0P5EXP4_9CRUS</name>
<evidence type="ECO:0000256" key="4">
    <source>
        <dbReference type="ARBA" id="ARBA00047933"/>
    </source>
</evidence>
<accession>A0A0P5EXP4</accession>
<feature type="compositionally biased region" description="Pro residues" evidence="5">
    <location>
        <begin position="551"/>
        <end position="570"/>
    </location>
</feature>
<feature type="region of interest" description="Disordered" evidence="5">
    <location>
        <begin position="494"/>
        <end position="516"/>
    </location>
</feature>
<protein>
    <recommendedName>
        <fullName evidence="2">polynucleotide adenylyltransferase</fullName>
        <ecNumber evidence="2">2.7.7.19</ecNumber>
    </recommendedName>
</protein>
<proteinExistence type="inferred from homology"/>
<evidence type="ECO:0000256" key="5">
    <source>
        <dbReference type="SAM" id="MobiDB-lite"/>
    </source>
</evidence>
<comment type="catalytic activity">
    <reaction evidence="4">
        <text>RNA(n) + ATP = RNA(n)-3'-adenine ribonucleotide + diphosphate</text>
        <dbReference type="Rhea" id="RHEA:11332"/>
        <dbReference type="Rhea" id="RHEA-COMP:14527"/>
        <dbReference type="Rhea" id="RHEA-COMP:17347"/>
        <dbReference type="ChEBI" id="CHEBI:30616"/>
        <dbReference type="ChEBI" id="CHEBI:33019"/>
        <dbReference type="ChEBI" id="CHEBI:140395"/>
        <dbReference type="ChEBI" id="CHEBI:173115"/>
        <dbReference type="EC" id="2.7.7.19"/>
    </reaction>
    <physiologicalReaction direction="left-to-right" evidence="4">
        <dbReference type="Rhea" id="RHEA:11333"/>
    </physiologicalReaction>
</comment>
<dbReference type="PANTHER" id="PTHR12974">
    <property type="entry name" value="PRION-LIKE- Q/N-RICH -DOMAIN-BEARING PROTEIN PROTEIN 44"/>
    <property type="match status" value="1"/>
</dbReference>
<feature type="compositionally biased region" description="Low complexity" evidence="5">
    <location>
        <begin position="494"/>
        <end position="512"/>
    </location>
</feature>
<evidence type="ECO:0000256" key="3">
    <source>
        <dbReference type="ARBA" id="ARBA00022679"/>
    </source>
</evidence>
<keyword evidence="3" id="KW-0808">Transferase</keyword>
<reference evidence="6" key="1">
    <citation type="submission" date="2015-10" db="EMBL/GenBank/DDBJ databases">
        <title>EvidentialGene: Evidence-directed Construction of Complete mRNA Transcriptomes without Genomes.</title>
        <authorList>
            <person name="Gilbert D.G."/>
        </authorList>
    </citation>
    <scope>NUCLEOTIDE SEQUENCE</scope>
</reference>
<evidence type="ECO:0000256" key="1">
    <source>
        <dbReference type="ARBA" id="ARBA00007631"/>
    </source>
</evidence>
<dbReference type="EMBL" id="GDIQ01084540">
    <property type="protein sequence ID" value="JAN10197.1"/>
    <property type="molecule type" value="Transcribed_RNA"/>
</dbReference>
<dbReference type="AlphaFoldDB" id="A0A0P5EXP4"/>
<feature type="region of interest" description="Disordered" evidence="5">
    <location>
        <begin position="78"/>
        <end position="102"/>
    </location>
</feature>
<dbReference type="GO" id="GO:0003723">
    <property type="term" value="F:RNA binding"/>
    <property type="evidence" value="ECO:0007669"/>
    <property type="project" value="TreeGrafter"/>
</dbReference>
<dbReference type="Pfam" id="PF07984">
    <property type="entry name" value="NTP_transf_7"/>
    <property type="match status" value="1"/>
</dbReference>
<evidence type="ECO:0000313" key="6">
    <source>
        <dbReference type="EMBL" id="JAN10197.1"/>
    </source>
</evidence>
<dbReference type="InterPro" id="IPR012937">
    <property type="entry name" value="TET5"/>
</dbReference>
<dbReference type="GO" id="GO:1990817">
    <property type="term" value="F:poly(A) RNA polymerase activity"/>
    <property type="evidence" value="ECO:0007669"/>
    <property type="project" value="UniProtKB-EC"/>
</dbReference>
<organism evidence="6">
    <name type="scientific">Daphnia magna</name>
    <dbReference type="NCBI Taxonomy" id="35525"/>
    <lineage>
        <taxon>Eukaryota</taxon>
        <taxon>Metazoa</taxon>
        <taxon>Ecdysozoa</taxon>
        <taxon>Arthropoda</taxon>
        <taxon>Crustacea</taxon>
        <taxon>Branchiopoda</taxon>
        <taxon>Diplostraca</taxon>
        <taxon>Cladocera</taxon>
        <taxon>Anomopoda</taxon>
        <taxon>Daphniidae</taxon>
        <taxon>Daphnia</taxon>
    </lineage>
</organism>
<dbReference type="EC" id="2.7.7.19" evidence="2"/>
<evidence type="ECO:0000256" key="2">
    <source>
        <dbReference type="ARBA" id="ARBA00012388"/>
    </source>
</evidence>
<dbReference type="SMART" id="SM01153">
    <property type="entry name" value="DUF1693"/>
    <property type="match status" value="1"/>
</dbReference>
<feature type="compositionally biased region" description="Low complexity" evidence="5">
    <location>
        <begin position="571"/>
        <end position="595"/>
    </location>
</feature>
<dbReference type="PANTHER" id="PTHR12974:SF36">
    <property type="entry name" value="POLYNUCLEOTIDE ADENYLYLTRANSFERASE"/>
    <property type="match status" value="1"/>
</dbReference>
<sequence length="617" mass="67839">MDKPIFPLMQSGTLELSGTALKRLEELKIGGIDVTAMATMDALKMLRLSDVVNGNDQLVAVDELTDLTSAKLSLANEAETEVESLSEHSSGDSDSGYDLGGDGDLEDVSLVSTASVSGGSLSSRSSVTGGSTESLPLAVAQQSQQQLLLQQQQQQRFAVLSYEQVSRVHDVMNETVSIHGRGNFPTLELRLRDLVTLVRAKLEADGVPVKDMRINGGAASYVLALDRCQPQAYNDLDLIFGVDLSSARTFDRIKTAVLDSLLDFLPAGVSRTRMLSCSLKEAYVSKMVKVTEGDRWSLISLGTNHRGKNVELKFVHNMRRQFEFSVDSFQIILDSLVLFYDCASTMPISESFYPTVVAESVYGDFRQAHYHLHHKMIATRNPEEIRGGGLLKYCNLLVKDYRPADPDQIKTFERYMCSRFFIDFPDVGQQRLKLDNYLWNHFVGADEALKYDYLMTLYSVVDESTVCLMGHERRQTLSLIQELAYQAYYADQQQQHHQRQMQQQQQQQQHAANHPASYGHAPVYEVRISGCQPTVVYSSSGGYFYAPAAAPPPPQTSLPPPATTSTPPPATSTTSTTSGSSTTAAVTTASPPSVSAATPCYPCSTPCACSCTWMPCS</sequence>
<feature type="region of interest" description="Disordered" evidence="5">
    <location>
        <begin position="551"/>
        <end position="595"/>
    </location>
</feature>
<dbReference type="OrthoDB" id="10065073at2759"/>
<comment type="similarity">
    <text evidence="1">Belongs to the TENT family.</text>
</comment>
<dbReference type="GO" id="GO:0048255">
    <property type="term" value="P:mRNA stabilization"/>
    <property type="evidence" value="ECO:0007669"/>
    <property type="project" value="TreeGrafter"/>
</dbReference>